<dbReference type="PANTHER" id="PTHR33164:SF43">
    <property type="entry name" value="HTH-TYPE TRANSCRIPTIONAL REPRESSOR YETL"/>
    <property type="match status" value="1"/>
</dbReference>
<gene>
    <name evidence="2" type="ORF">RMCC_1553</name>
</gene>
<reference evidence="3" key="1">
    <citation type="journal article" date="2016" name="Genome Announc.">
        <title>Draft Genome Sequences of Five Rapidly Growing Mycobacterium Species, M. thermoresistibile, M. fortuitum subsp. acetamidolyticum, M. canariasense, M. brisbanense, and M. novocastrense.</title>
        <authorList>
            <person name="Katahira K."/>
            <person name="Ogura Y."/>
            <person name="Gotoh Y."/>
            <person name="Hayashi T."/>
        </authorList>
    </citation>
    <scope>NUCLEOTIDE SEQUENCE [LARGE SCALE GENOMIC DNA]</scope>
    <source>
        <strain evidence="3">JCM15298</strain>
    </source>
</reference>
<feature type="domain" description="HTH marR-type" evidence="1">
    <location>
        <begin position="8"/>
        <end position="140"/>
    </location>
</feature>
<dbReference type="Gene3D" id="1.10.10.10">
    <property type="entry name" value="Winged helix-like DNA-binding domain superfamily/Winged helix DNA-binding domain"/>
    <property type="match status" value="1"/>
</dbReference>
<proteinExistence type="predicted"/>
<dbReference type="PRINTS" id="PR00598">
    <property type="entry name" value="HTHMARR"/>
</dbReference>
<dbReference type="GO" id="GO:0006950">
    <property type="term" value="P:response to stress"/>
    <property type="evidence" value="ECO:0007669"/>
    <property type="project" value="TreeGrafter"/>
</dbReference>
<dbReference type="PANTHER" id="PTHR33164">
    <property type="entry name" value="TRANSCRIPTIONAL REGULATOR, MARR FAMILY"/>
    <property type="match status" value="1"/>
</dbReference>
<evidence type="ECO:0000313" key="2">
    <source>
        <dbReference type="EMBL" id="GAS94587.1"/>
    </source>
</evidence>
<name>A0A100WAC1_MYCCR</name>
<dbReference type="RefSeq" id="WP_062655867.1">
    <property type="nucleotide sequence ID" value="NZ_BCSY01000035.1"/>
</dbReference>
<dbReference type="InterPro" id="IPR036388">
    <property type="entry name" value="WH-like_DNA-bd_sf"/>
</dbReference>
<sequence>MSTPPRQELLLGPLLDLVLRRLRGTAEAEIAKVGLRTRHIIALTLLRDFGEQGQAGLADSLGIDPTNVVILLNELESAGLAERRRSPEDRRRHTVVVTETGAARLAEVEKVLATMEQHMFSALTHDELSTLHDLLQRAAEVTAGKPETPPAVSCTGEDH</sequence>
<dbReference type="InterPro" id="IPR036390">
    <property type="entry name" value="WH_DNA-bd_sf"/>
</dbReference>
<dbReference type="Proteomes" id="UP000069443">
    <property type="component" value="Unassembled WGS sequence"/>
</dbReference>
<dbReference type="Pfam" id="PF01047">
    <property type="entry name" value="MarR"/>
    <property type="match status" value="1"/>
</dbReference>
<evidence type="ECO:0000259" key="1">
    <source>
        <dbReference type="PROSITE" id="PS50995"/>
    </source>
</evidence>
<dbReference type="PROSITE" id="PS50995">
    <property type="entry name" value="HTH_MARR_2"/>
    <property type="match status" value="1"/>
</dbReference>
<accession>A0A100WAC1</accession>
<comment type="caution">
    <text evidence="2">The sequence shown here is derived from an EMBL/GenBank/DDBJ whole genome shotgun (WGS) entry which is preliminary data.</text>
</comment>
<dbReference type="SMART" id="SM00347">
    <property type="entry name" value="HTH_MARR"/>
    <property type="match status" value="1"/>
</dbReference>
<dbReference type="AlphaFoldDB" id="A0A100WAC1"/>
<dbReference type="EMBL" id="BCSY01000035">
    <property type="protein sequence ID" value="GAS94587.1"/>
    <property type="molecule type" value="Genomic_DNA"/>
</dbReference>
<organism evidence="2 3">
    <name type="scientific">Mycolicibacterium canariasense</name>
    <name type="common">Mycobacterium canariasense</name>
    <dbReference type="NCBI Taxonomy" id="228230"/>
    <lineage>
        <taxon>Bacteria</taxon>
        <taxon>Bacillati</taxon>
        <taxon>Actinomycetota</taxon>
        <taxon>Actinomycetes</taxon>
        <taxon>Mycobacteriales</taxon>
        <taxon>Mycobacteriaceae</taxon>
        <taxon>Mycolicibacterium</taxon>
    </lineage>
</organism>
<dbReference type="SUPFAM" id="SSF46785">
    <property type="entry name" value="Winged helix' DNA-binding domain"/>
    <property type="match status" value="1"/>
</dbReference>
<evidence type="ECO:0000313" key="3">
    <source>
        <dbReference type="Proteomes" id="UP000069443"/>
    </source>
</evidence>
<dbReference type="InterPro" id="IPR039422">
    <property type="entry name" value="MarR/SlyA-like"/>
</dbReference>
<reference evidence="3" key="2">
    <citation type="submission" date="2016-02" db="EMBL/GenBank/DDBJ databases">
        <title>Draft genome sequence of five rapidly growing Mycobacterium species.</title>
        <authorList>
            <person name="Katahira K."/>
            <person name="Gotou Y."/>
            <person name="Iida K."/>
            <person name="Ogura Y."/>
            <person name="Hayashi T."/>
        </authorList>
    </citation>
    <scope>NUCLEOTIDE SEQUENCE [LARGE SCALE GENOMIC DNA]</scope>
    <source>
        <strain evidence="3">JCM15298</strain>
    </source>
</reference>
<keyword evidence="3" id="KW-1185">Reference proteome</keyword>
<dbReference type="GO" id="GO:0003700">
    <property type="term" value="F:DNA-binding transcription factor activity"/>
    <property type="evidence" value="ECO:0007669"/>
    <property type="project" value="InterPro"/>
</dbReference>
<protein>
    <submittedName>
        <fullName evidence="2">MarR family transcriptional regulator</fullName>
    </submittedName>
</protein>
<dbReference type="InterPro" id="IPR000835">
    <property type="entry name" value="HTH_MarR-typ"/>
</dbReference>